<protein>
    <submittedName>
        <fullName evidence="2">Tail-collar fiber protein</fullName>
    </submittedName>
</protein>
<proteinExistence type="predicted"/>
<dbReference type="Proteomes" id="UP000294801">
    <property type="component" value="Unassembled WGS sequence"/>
</dbReference>
<dbReference type="RefSeq" id="WP_132098460.1">
    <property type="nucleotide sequence ID" value="NZ_SMDA01000005.1"/>
</dbReference>
<dbReference type="InterPro" id="IPR022225">
    <property type="entry name" value="Phage_tail_fibre_N"/>
</dbReference>
<sequence length="132" mass="13966">MTDFLYQAEAVVTDYWRGRLAEHCAGGRALPRITHMAFGDGGHAGAAARPAPANRTALYSERLRVPIASLTLPVPTEALAIAELVAADAPAGMAFSEAGLIDAEGGLVAYRTMAPKVVDAGEVYEVRIKPRF</sequence>
<dbReference type="Pfam" id="PF12571">
    <property type="entry name" value="Phage_tail_fib"/>
    <property type="match status" value="1"/>
</dbReference>
<evidence type="ECO:0000313" key="2">
    <source>
        <dbReference type="EMBL" id="TCW31400.1"/>
    </source>
</evidence>
<accession>A0ABY2CVZ5</accession>
<evidence type="ECO:0000313" key="3">
    <source>
        <dbReference type="Proteomes" id="UP000294801"/>
    </source>
</evidence>
<feature type="domain" description="Phage tail fibre protein N-terminal" evidence="1">
    <location>
        <begin position="10"/>
        <end position="109"/>
    </location>
</feature>
<name>A0ABY2CVZ5_GULMO</name>
<reference evidence="2 3" key="1">
    <citation type="submission" date="2019-03" db="EMBL/GenBank/DDBJ databases">
        <title>Genomic Encyclopedia of Type Strains, Phase IV (KMG-IV): sequencing the most valuable type-strain genomes for metagenomic binning, comparative biology and taxonomic classification.</title>
        <authorList>
            <person name="Goeker M."/>
        </authorList>
    </citation>
    <scope>NUCLEOTIDE SEQUENCE [LARGE SCALE GENOMIC DNA]</scope>
    <source>
        <strain evidence="2 3">DSM 18507</strain>
    </source>
</reference>
<gene>
    <name evidence="2" type="ORF">EV669_105101</name>
</gene>
<comment type="caution">
    <text evidence="2">The sequence shown here is derived from an EMBL/GenBank/DDBJ whole genome shotgun (WGS) entry which is preliminary data.</text>
</comment>
<keyword evidence="3" id="KW-1185">Reference proteome</keyword>
<dbReference type="EMBL" id="SMDA01000005">
    <property type="protein sequence ID" value="TCW31400.1"/>
    <property type="molecule type" value="Genomic_DNA"/>
</dbReference>
<evidence type="ECO:0000259" key="1">
    <source>
        <dbReference type="Pfam" id="PF12571"/>
    </source>
</evidence>
<organism evidence="2 3">
    <name type="scientific">Gulbenkiania mobilis</name>
    <dbReference type="NCBI Taxonomy" id="397457"/>
    <lineage>
        <taxon>Bacteria</taxon>
        <taxon>Pseudomonadati</taxon>
        <taxon>Pseudomonadota</taxon>
        <taxon>Betaproteobacteria</taxon>
        <taxon>Neisseriales</taxon>
        <taxon>Chromobacteriaceae</taxon>
        <taxon>Gulbenkiania</taxon>
    </lineage>
</organism>